<dbReference type="Proteomes" id="UP000294155">
    <property type="component" value="Unassembled WGS sequence"/>
</dbReference>
<reference evidence="2 3" key="1">
    <citation type="submission" date="2019-02" db="EMBL/GenBank/DDBJ databases">
        <title>Bacterial novel species isolated from soil.</title>
        <authorList>
            <person name="Jung H.-Y."/>
        </authorList>
    </citation>
    <scope>NUCLEOTIDE SEQUENCE [LARGE SCALE GENOMIC DNA]</scope>
    <source>
        <strain evidence="2 3">1-3-3-3</strain>
    </source>
</reference>
<feature type="transmembrane region" description="Helical" evidence="1">
    <location>
        <begin position="92"/>
        <end position="112"/>
    </location>
</feature>
<keyword evidence="1" id="KW-0812">Transmembrane</keyword>
<evidence type="ECO:0000256" key="1">
    <source>
        <dbReference type="SAM" id="Phobius"/>
    </source>
</evidence>
<sequence length="161" mass="17832">MTVQKGFLLSAAFAAATLVTPFIWLKIGPAGYAYYGPNVPDIYIFGATITGKDRSFDGINLAYKSQLAIILYFVVSSLCAAIRMRRRRETLILNYINFALLLLFPVWLYLYRGGVISNSDGADLTTYPHVGLLFYALLVLLNIRISRKITALAALPISPSM</sequence>
<feature type="transmembrane region" description="Helical" evidence="1">
    <location>
        <begin position="7"/>
        <end position="27"/>
    </location>
</feature>
<evidence type="ECO:0008006" key="4">
    <source>
        <dbReference type="Google" id="ProtNLM"/>
    </source>
</evidence>
<keyword evidence="1" id="KW-0472">Membrane</keyword>
<dbReference type="OrthoDB" id="9954964at2"/>
<dbReference type="RefSeq" id="WP_129919744.1">
    <property type="nucleotide sequence ID" value="NZ_SEWE01000004.1"/>
</dbReference>
<organism evidence="2 3">
    <name type="scientific">Hymenobacter persicinus</name>
    <dbReference type="NCBI Taxonomy" id="2025506"/>
    <lineage>
        <taxon>Bacteria</taxon>
        <taxon>Pseudomonadati</taxon>
        <taxon>Bacteroidota</taxon>
        <taxon>Cytophagia</taxon>
        <taxon>Cytophagales</taxon>
        <taxon>Hymenobacteraceae</taxon>
        <taxon>Hymenobacter</taxon>
    </lineage>
</organism>
<proteinExistence type="predicted"/>
<dbReference type="EMBL" id="SEWE01000004">
    <property type="protein sequence ID" value="RYU83364.1"/>
    <property type="molecule type" value="Genomic_DNA"/>
</dbReference>
<evidence type="ECO:0000313" key="2">
    <source>
        <dbReference type="EMBL" id="RYU83364.1"/>
    </source>
</evidence>
<dbReference type="AlphaFoldDB" id="A0A4Q5LFE4"/>
<comment type="caution">
    <text evidence="2">The sequence shown here is derived from an EMBL/GenBank/DDBJ whole genome shotgun (WGS) entry which is preliminary data.</text>
</comment>
<name>A0A4Q5LFE4_9BACT</name>
<feature type="transmembrane region" description="Helical" evidence="1">
    <location>
        <begin position="61"/>
        <end position="80"/>
    </location>
</feature>
<keyword evidence="3" id="KW-1185">Reference proteome</keyword>
<keyword evidence="1" id="KW-1133">Transmembrane helix</keyword>
<gene>
    <name evidence="2" type="ORF">EWM57_03500</name>
</gene>
<accession>A0A4Q5LFE4</accession>
<feature type="transmembrane region" description="Helical" evidence="1">
    <location>
        <begin position="124"/>
        <end position="143"/>
    </location>
</feature>
<protein>
    <recommendedName>
        <fullName evidence="4">DUF4293 family protein</fullName>
    </recommendedName>
</protein>
<evidence type="ECO:0000313" key="3">
    <source>
        <dbReference type="Proteomes" id="UP000294155"/>
    </source>
</evidence>